<keyword evidence="2" id="KW-1185">Reference proteome</keyword>
<accession>A0A7D3QXP7</accession>
<evidence type="ECO:0000313" key="1">
    <source>
        <dbReference type="EMBL" id="QKF94660.1"/>
    </source>
</evidence>
<name>A0A7D3QXP7_9VIRU</name>
<dbReference type="Proteomes" id="UP001162001">
    <property type="component" value="Segment"/>
</dbReference>
<evidence type="ECO:0000313" key="2">
    <source>
        <dbReference type="Proteomes" id="UP001162001"/>
    </source>
</evidence>
<organism evidence="1 2">
    <name type="scientific">Fadolivirus FV1/VV64</name>
    <dbReference type="NCBI Taxonomy" id="3070911"/>
    <lineage>
        <taxon>Viruses</taxon>
        <taxon>Varidnaviria</taxon>
        <taxon>Bamfordvirae</taxon>
        <taxon>Nucleocytoviricota</taxon>
        <taxon>Megaviricetes</taxon>
        <taxon>Imitervirales</taxon>
        <taxon>Mimiviridae</taxon>
        <taxon>Klosneuvirinae</taxon>
        <taxon>Fadolivirus</taxon>
        <taxon>Fadolivirus algeromassiliense</taxon>
    </lineage>
</organism>
<proteinExistence type="predicted"/>
<dbReference type="EMBL" id="MT418680">
    <property type="protein sequence ID" value="QKF94660.1"/>
    <property type="molecule type" value="Genomic_DNA"/>
</dbReference>
<gene>
    <name evidence="1" type="ORF">Fadolivirus_1_1202</name>
</gene>
<protein>
    <submittedName>
        <fullName evidence="1">Uncharacterized protein</fullName>
    </submittedName>
</protein>
<reference evidence="1 2" key="1">
    <citation type="submission" date="2020-04" db="EMBL/GenBank/DDBJ databases">
        <title>Advantages and limits of metagenomic assembly and binning of a giant virus.</title>
        <authorList>
            <person name="Schulz F."/>
            <person name="Andreani J."/>
            <person name="Francis R."/>
            <person name="Boudjemaa H."/>
            <person name="Bou Khalil J.Y."/>
            <person name="Lee J."/>
            <person name="La Scola B."/>
            <person name="Woyke T."/>
        </authorList>
    </citation>
    <scope>NUCLEOTIDE SEQUENCE [LARGE SCALE GENOMIC DNA]</scope>
    <source>
        <strain evidence="1 2">FV1/VV64</strain>
    </source>
</reference>
<sequence length="216" mass="25264">MKGTFEIHLITTPEKQTQLFGYITNLSDGRLIRPRPTCAYALYGNYPNQPMLTFWTHGTIEEVNVVVNDIKSDMEKNNIPIIRTKIEAMAHNEGVPNICTDNHYFEFHFKVMIKNTTEWNRLVELLTPFGAHLFYNPYNKSLTPIVTIRRYTSLTDLDNVYETVKSLLEENEFVSEDPEKEYSVYDSNVYLDQNWLFVDKPTNFIITVDKQMVFAN</sequence>